<reference evidence="11 12" key="1">
    <citation type="journal article" date="2012" name="J. Bacteriol.">
        <title>Genome Sequence of Idiomarina xiamenensis Type Strain 10-D-4.</title>
        <authorList>
            <person name="Lai Q."/>
            <person name="Wang L."/>
            <person name="Wang W."/>
            <person name="Shao Z."/>
        </authorList>
    </citation>
    <scope>NUCLEOTIDE SEQUENCE [LARGE SCALE GENOMIC DNA]</scope>
    <source>
        <strain evidence="11 12">10-D-4</strain>
    </source>
</reference>
<evidence type="ECO:0000256" key="6">
    <source>
        <dbReference type="ARBA" id="ARBA00022833"/>
    </source>
</evidence>
<dbReference type="EC" id="1.8.4.12" evidence="3"/>
<dbReference type="AlphaFoldDB" id="K2KK72"/>
<dbReference type="FunFam" id="2.170.150.20:FF:000001">
    <property type="entry name" value="Peptide methionine sulfoxide reductase MsrB"/>
    <property type="match status" value="1"/>
</dbReference>
<name>K2KK72_9GAMM</name>
<dbReference type="PATRIC" id="fig|740709.3.peg.471"/>
<dbReference type="RefSeq" id="WP_008487484.1">
    <property type="nucleotide sequence ID" value="NZ_AMRG01000002.1"/>
</dbReference>
<keyword evidence="12" id="KW-1185">Reference proteome</keyword>
<dbReference type="eggNOG" id="COG0229">
    <property type="taxonomic scope" value="Bacteria"/>
</dbReference>
<evidence type="ECO:0000256" key="9">
    <source>
        <dbReference type="ARBA" id="ARBA00075819"/>
    </source>
</evidence>
<comment type="similarity">
    <text evidence="2">Belongs to the MsrB Met sulfoxide reductase family.</text>
</comment>
<dbReference type="GO" id="GO:0033743">
    <property type="term" value="F:peptide-methionine (R)-S-oxide reductase activity"/>
    <property type="evidence" value="ECO:0007669"/>
    <property type="project" value="UniProtKB-EC"/>
</dbReference>
<sequence length="131" mass="14657">MDDIKQLSEQEWRQRLNDEQYRILREGGTERPFSGRYIEVAEDGAYHCAGCGATLFAAASQFASHCGWPSFDQAIDGAIDYRQDDSHGMQRTEILCRRCGGHLGHVFDDGPTASGQRYCVNSLALQHEADD</sequence>
<evidence type="ECO:0000313" key="12">
    <source>
        <dbReference type="Proteomes" id="UP000014115"/>
    </source>
</evidence>
<feature type="domain" description="MsrB" evidence="10">
    <location>
        <begin position="9"/>
        <end position="130"/>
    </location>
</feature>
<dbReference type="Proteomes" id="UP000014115">
    <property type="component" value="Unassembled WGS sequence"/>
</dbReference>
<dbReference type="InterPro" id="IPR002579">
    <property type="entry name" value="Met_Sox_Rdtase_MsrB_dom"/>
</dbReference>
<evidence type="ECO:0000256" key="4">
    <source>
        <dbReference type="ARBA" id="ARBA00021130"/>
    </source>
</evidence>
<keyword evidence="6" id="KW-0862">Zinc</keyword>
<dbReference type="InterPro" id="IPR011057">
    <property type="entry name" value="Mss4-like_sf"/>
</dbReference>
<dbReference type="GO" id="GO:0006979">
    <property type="term" value="P:response to oxidative stress"/>
    <property type="evidence" value="ECO:0007669"/>
    <property type="project" value="InterPro"/>
</dbReference>
<evidence type="ECO:0000256" key="3">
    <source>
        <dbReference type="ARBA" id="ARBA00012499"/>
    </source>
</evidence>
<comment type="catalytic activity">
    <reaction evidence="8">
        <text>L-methionyl-[protein] + [thioredoxin]-disulfide + H2O = L-methionyl-(R)-S-oxide-[protein] + [thioredoxin]-dithiol</text>
        <dbReference type="Rhea" id="RHEA:24164"/>
        <dbReference type="Rhea" id="RHEA-COMP:10698"/>
        <dbReference type="Rhea" id="RHEA-COMP:10700"/>
        <dbReference type="Rhea" id="RHEA-COMP:12313"/>
        <dbReference type="Rhea" id="RHEA-COMP:12314"/>
        <dbReference type="ChEBI" id="CHEBI:15377"/>
        <dbReference type="ChEBI" id="CHEBI:16044"/>
        <dbReference type="ChEBI" id="CHEBI:29950"/>
        <dbReference type="ChEBI" id="CHEBI:45764"/>
        <dbReference type="ChEBI" id="CHEBI:50058"/>
        <dbReference type="EC" id="1.8.4.12"/>
    </reaction>
</comment>
<evidence type="ECO:0000256" key="2">
    <source>
        <dbReference type="ARBA" id="ARBA00007174"/>
    </source>
</evidence>
<dbReference type="OrthoDB" id="4174719at2"/>
<dbReference type="PROSITE" id="PS51790">
    <property type="entry name" value="MSRB"/>
    <property type="match status" value="1"/>
</dbReference>
<dbReference type="GO" id="GO:0046872">
    <property type="term" value="F:metal ion binding"/>
    <property type="evidence" value="ECO:0007669"/>
    <property type="project" value="UniProtKB-KW"/>
</dbReference>
<dbReference type="PANTHER" id="PTHR10173">
    <property type="entry name" value="METHIONINE SULFOXIDE REDUCTASE"/>
    <property type="match status" value="1"/>
</dbReference>
<dbReference type="Gene3D" id="2.170.150.20">
    <property type="entry name" value="Peptide methionine sulfoxide reductase"/>
    <property type="match status" value="1"/>
</dbReference>
<evidence type="ECO:0000259" key="10">
    <source>
        <dbReference type="PROSITE" id="PS51790"/>
    </source>
</evidence>
<dbReference type="InterPro" id="IPR028427">
    <property type="entry name" value="Met_Sox_Rdtase_MsrB"/>
</dbReference>
<evidence type="ECO:0000256" key="7">
    <source>
        <dbReference type="ARBA" id="ARBA00023002"/>
    </source>
</evidence>
<keyword evidence="5" id="KW-0479">Metal-binding</keyword>
<dbReference type="PANTHER" id="PTHR10173:SF52">
    <property type="entry name" value="METHIONINE-R-SULFOXIDE REDUCTASE B1"/>
    <property type="match status" value="1"/>
</dbReference>
<comment type="caution">
    <text evidence="11">The sequence shown here is derived from an EMBL/GenBank/DDBJ whole genome shotgun (WGS) entry which is preliminary data.</text>
</comment>
<accession>K2KK72</accession>
<evidence type="ECO:0000256" key="8">
    <source>
        <dbReference type="ARBA" id="ARBA00048488"/>
    </source>
</evidence>
<gene>
    <name evidence="11" type="ORF">A10D4_02332</name>
</gene>
<organism evidence="11 12">
    <name type="scientific">Idiomarina xiamenensis 10-D-4</name>
    <dbReference type="NCBI Taxonomy" id="740709"/>
    <lineage>
        <taxon>Bacteria</taxon>
        <taxon>Pseudomonadati</taxon>
        <taxon>Pseudomonadota</taxon>
        <taxon>Gammaproteobacteria</taxon>
        <taxon>Alteromonadales</taxon>
        <taxon>Idiomarinaceae</taxon>
        <taxon>Idiomarina</taxon>
    </lineage>
</organism>
<dbReference type="EMBL" id="AMRG01000002">
    <property type="protein sequence ID" value="EKE87042.1"/>
    <property type="molecule type" value="Genomic_DNA"/>
</dbReference>
<keyword evidence="7" id="KW-0560">Oxidoreductase</keyword>
<dbReference type="NCBIfam" id="TIGR00357">
    <property type="entry name" value="peptide-methionine (R)-S-oxide reductase MsrB"/>
    <property type="match status" value="1"/>
</dbReference>
<protein>
    <recommendedName>
        <fullName evidence="4">Peptide methionine sulfoxide reductase MsrB</fullName>
        <ecNumber evidence="3">1.8.4.12</ecNumber>
    </recommendedName>
    <alternativeName>
        <fullName evidence="9">Peptide-methionine (R)-S-oxide reductase</fullName>
    </alternativeName>
</protein>
<proteinExistence type="inferred from homology"/>
<evidence type="ECO:0000256" key="5">
    <source>
        <dbReference type="ARBA" id="ARBA00022723"/>
    </source>
</evidence>
<evidence type="ECO:0000313" key="11">
    <source>
        <dbReference type="EMBL" id="EKE87042.1"/>
    </source>
</evidence>
<evidence type="ECO:0000256" key="1">
    <source>
        <dbReference type="ARBA" id="ARBA00001947"/>
    </source>
</evidence>
<dbReference type="Pfam" id="PF01641">
    <property type="entry name" value="SelR"/>
    <property type="match status" value="1"/>
</dbReference>
<dbReference type="SUPFAM" id="SSF51316">
    <property type="entry name" value="Mss4-like"/>
    <property type="match status" value="1"/>
</dbReference>
<dbReference type="STRING" id="740709.A10D4_02332"/>
<dbReference type="GO" id="GO:0005737">
    <property type="term" value="C:cytoplasm"/>
    <property type="evidence" value="ECO:0007669"/>
    <property type="project" value="TreeGrafter"/>
</dbReference>
<comment type="cofactor">
    <cofactor evidence="1">
        <name>Zn(2+)</name>
        <dbReference type="ChEBI" id="CHEBI:29105"/>
    </cofactor>
</comment>
<dbReference type="GO" id="GO:0030091">
    <property type="term" value="P:protein repair"/>
    <property type="evidence" value="ECO:0007669"/>
    <property type="project" value="InterPro"/>
</dbReference>